<name>A0A5E8BZA1_9ASCO</name>
<dbReference type="AlphaFoldDB" id="A0A5E8BZA1"/>
<dbReference type="RefSeq" id="XP_031854933.1">
    <property type="nucleotide sequence ID" value="XM_031999042.1"/>
</dbReference>
<evidence type="ECO:0000313" key="2">
    <source>
        <dbReference type="EMBL" id="VVT54917.1"/>
    </source>
</evidence>
<dbReference type="GeneID" id="43583142"/>
<organism evidence="2 3">
    <name type="scientific">Magnusiomyces paraingens</name>
    <dbReference type="NCBI Taxonomy" id="2606893"/>
    <lineage>
        <taxon>Eukaryota</taxon>
        <taxon>Fungi</taxon>
        <taxon>Dikarya</taxon>
        <taxon>Ascomycota</taxon>
        <taxon>Saccharomycotina</taxon>
        <taxon>Dipodascomycetes</taxon>
        <taxon>Dipodascales</taxon>
        <taxon>Dipodascaceae</taxon>
        <taxon>Magnusiomyces</taxon>
    </lineage>
</organism>
<keyword evidence="3" id="KW-1185">Reference proteome</keyword>
<accession>A0A5E8BZA1</accession>
<proteinExistence type="predicted"/>
<protein>
    <submittedName>
        <fullName evidence="2">Uncharacterized protein</fullName>
    </submittedName>
</protein>
<evidence type="ECO:0000256" key="1">
    <source>
        <dbReference type="SAM" id="MobiDB-lite"/>
    </source>
</evidence>
<gene>
    <name evidence="2" type="ORF">SAPINGB_P004327</name>
</gene>
<sequence length="66" mass="6403">MSLGRFIVSQLKAANAAFNASPAARASIVSSSSSARPFVVANNGDSPSSSSSSGCECGSSGSNTCA</sequence>
<reference evidence="2 3" key="1">
    <citation type="submission" date="2019-09" db="EMBL/GenBank/DDBJ databases">
        <authorList>
            <person name="Brejova B."/>
        </authorList>
    </citation>
    <scope>NUCLEOTIDE SEQUENCE [LARGE SCALE GENOMIC DNA]</scope>
</reference>
<feature type="region of interest" description="Disordered" evidence="1">
    <location>
        <begin position="40"/>
        <end position="66"/>
    </location>
</feature>
<dbReference type="EMBL" id="CABVLU010000003">
    <property type="protein sequence ID" value="VVT54917.1"/>
    <property type="molecule type" value="Genomic_DNA"/>
</dbReference>
<evidence type="ECO:0000313" key="3">
    <source>
        <dbReference type="Proteomes" id="UP000398389"/>
    </source>
</evidence>
<dbReference type="Proteomes" id="UP000398389">
    <property type="component" value="Unassembled WGS sequence"/>
</dbReference>